<dbReference type="RefSeq" id="XP_001734597.1">
    <property type="nucleotide sequence ID" value="XM_001734545.1"/>
</dbReference>
<dbReference type="EMBL" id="DS548146">
    <property type="protein sequence ID" value="EDR29231.1"/>
    <property type="molecule type" value="Genomic_DNA"/>
</dbReference>
<reference evidence="2" key="1">
    <citation type="submission" date="2007-12" db="EMBL/GenBank/DDBJ databases">
        <title>Annotation of Entamoeba dispar SAW760.</title>
        <authorList>
            <person name="Lorenzi H."/>
            <person name="Inman J."/>
            <person name="Schobel S."/>
            <person name="Amedeo P."/>
            <person name="Caler E."/>
        </authorList>
    </citation>
    <scope>NUCLEOTIDE SEQUENCE [LARGE SCALE GENOMIC DNA]</scope>
    <source>
        <strain evidence="2">ATCC PRA-260 / SAW760</strain>
    </source>
</reference>
<proteinExistence type="predicted"/>
<protein>
    <submittedName>
        <fullName evidence="1">Uncharacterized protein</fullName>
    </submittedName>
</protein>
<dbReference type="VEuPathDB" id="AmoebaDB:EDI_237960"/>
<name>B0E8A6_ENTDS</name>
<evidence type="ECO:0000313" key="2">
    <source>
        <dbReference type="Proteomes" id="UP000008076"/>
    </source>
</evidence>
<gene>
    <name evidence="1" type="ORF">EDI_237960</name>
</gene>
<keyword evidence="2" id="KW-1185">Reference proteome</keyword>
<evidence type="ECO:0000313" key="1">
    <source>
        <dbReference type="EMBL" id="EDR29231.1"/>
    </source>
</evidence>
<dbReference type="OrthoDB" id="32173at2759"/>
<dbReference type="Proteomes" id="UP000008076">
    <property type="component" value="Unassembled WGS sequence"/>
</dbReference>
<dbReference type="GeneID" id="5879513"/>
<dbReference type="OMA" id="SESCINF"/>
<sequence length="1328" mass="152031">MSYLMTIFANKYIHGEDEKNIGYSIYKKNVTIDKLAEDSIFQVESNTCIDQCYGNLDNTINLEGVHLYLSTTQDKLCKKLETDDIENHDTSFIYDLDPESSSGSPEDELINSIVGILKEKMFDIIAKDIKIVISIYPSNSPTEQPLKVIVETKSIQLSRDNKKSIQSCPEKETSFTIKMDEIRLSFQEQDKHPINVLFIGSKKEECISLKGICDYLINFITGNKSKGPVSISCDEVSVFISKEMVEFCQKFIYKNQYLVVNLLTRQLESLTQPTTELTEIVETVSDSDEKPSGGFFSSFGSFLAGAVNYVLPSVDEQSECEKRTKEEVMKNKKKNNTADQSSIVDLKTQSSVPIKFYIGEVENGICVEMNVSCLSTADKQYEIKTIKSTIGGKNFLEIENKDGDIMMTRKHNNEFNIDAKGMVKLTLDTMNIEKVKQQIFSIMDELGKFLSVFMSISNKIPKDEQESVEDQPETPDQQPIHICIRLNQIELICCDGENKFEMKVKITENDEQPLIEITSAQQTKITVKAERLEMEIGEKKSIIKDIDITIQEGKLKEENIGIMQPLFIKGNDSMKFGDVTRVDEIPKVENGFVQINQEQMNELKKLFEMSESCINFNVQSISLDIETKELVTLTKVKDCITGFVIECCQKMSGHINQESSNKKSKEISIVQELDIVYENGCDFDKMIKIIQEGKKPVRDTYIYGTIDCIQIILRNDTELMEMTMKSVEMINPQNIFGLGLALTYYQVEEIEIKMNYIQRGWIDKIEKQQQTTIMNGRNCSFTFINHETKNTEFEEIVHYFKPRNMNKASIYQFSFIRMTSGYSFEEFFKLFSLLMSMTYSSSSEPQNSDDNSKDNTTEDYSHSFFTINNSRLLVEQIKDVPLNNTIPIALKTTNLCGHYISYQNEMIGQIQSKIELNEIEMGLTCNFKYGKRTEIYIPSLHINGTLKIQEVSPLINTVMMIITFINPYQQPTEITKDNIPQQISKTWEEWYEKELIPLARIERKYDYDSINKMVNKKKKGIKLVDETYLLLGNDINSSDKNTSQYDTTIIRDTNEVSFKKENESFLNNYRNEPIENTQGKEETNTNQKPFSIEIKFITIQLKLTMEKEDFLSIGFEMMKMNVVMDDNGATDVYCNLSKILIHSNKEKEPIFELDTKKSTLQIAFKTIVPKRLDGAKDEMGCSIGLYNNGCKLNIRLSLKVLKQLYSMVKSCSTENTPPPKFVQEITPPPMLINLSFLEIQPIIGDFKIEGRIDLLKNTFSVPSTLLKIENVCGDISSLLNGISMSIEDKAMKELYPLFLWILSGLFPQITNVSSVKSFISSLLKSFSK</sequence>
<dbReference type="KEGG" id="edi:EDI_237960"/>
<accession>B0E8A6</accession>
<dbReference type="eggNOG" id="ENOG502RCPF">
    <property type="taxonomic scope" value="Eukaryota"/>
</dbReference>
<organism evidence="2">
    <name type="scientific">Entamoeba dispar (strain ATCC PRA-260 / SAW760)</name>
    <dbReference type="NCBI Taxonomy" id="370354"/>
    <lineage>
        <taxon>Eukaryota</taxon>
        <taxon>Amoebozoa</taxon>
        <taxon>Evosea</taxon>
        <taxon>Archamoebae</taxon>
        <taxon>Mastigamoebida</taxon>
        <taxon>Entamoebidae</taxon>
        <taxon>Entamoeba</taxon>
    </lineage>
</organism>